<keyword evidence="10 29" id="KW-0479">Metal-binding</keyword>
<dbReference type="FunFam" id="1.20.120.350:FF:000060">
    <property type="entry name" value="Voltage-dependent L-type calcium channel subunit alpha"/>
    <property type="match status" value="1"/>
</dbReference>
<dbReference type="InterPro" id="IPR002077">
    <property type="entry name" value="VDCCAlpha1"/>
</dbReference>
<dbReference type="InParanoid" id="A0A672P315"/>
<dbReference type="FunFam" id="1.10.238.10:FF:000063">
    <property type="entry name" value="Voltage-dependent N-type calcium channel subunit alpha"/>
    <property type="match status" value="1"/>
</dbReference>
<keyword evidence="11" id="KW-0677">Repeat</keyword>
<dbReference type="GO" id="GO:0046872">
    <property type="term" value="F:metal ion binding"/>
    <property type="evidence" value="ECO:0007669"/>
    <property type="project" value="UniProtKB-KW"/>
</dbReference>
<comment type="catalytic activity">
    <reaction evidence="27">
        <text>Ca(2+)(in) = Ca(2+)(out)</text>
        <dbReference type="Rhea" id="RHEA:29671"/>
        <dbReference type="ChEBI" id="CHEBI:29108"/>
    </reaction>
</comment>
<organism evidence="35 36">
    <name type="scientific">Sinocyclocheilus grahami</name>
    <name type="common">Dianchi golden-line fish</name>
    <name type="synonym">Barbus grahami</name>
    <dbReference type="NCBI Taxonomy" id="75366"/>
    <lineage>
        <taxon>Eukaryota</taxon>
        <taxon>Metazoa</taxon>
        <taxon>Chordata</taxon>
        <taxon>Craniata</taxon>
        <taxon>Vertebrata</taxon>
        <taxon>Euteleostomi</taxon>
        <taxon>Actinopterygii</taxon>
        <taxon>Neopterygii</taxon>
        <taxon>Teleostei</taxon>
        <taxon>Ostariophysi</taxon>
        <taxon>Cypriniformes</taxon>
        <taxon>Cyprinidae</taxon>
        <taxon>Cyprininae</taxon>
        <taxon>Sinocyclocheilus</taxon>
    </lineage>
</organism>
<comment type="function">
    <text evidence="28">Pore-forming, alpha-1C subunit of the voltage-gated calcium channel that gives rise to L-type calcium currents. Mediates influx of calcium ions into the cytoplasm, and thereby triggers calcium release from the sarcoplasm. Plays an important role in excitation-contraction coupling in the heart. Required for normal heart development and normal regulation of heart rhythm. Required for normal contraction of smooth muscle cells in blood vessels and in the intestine. Essential for normal blood pressure regulation via its role in the contraction of arterial smooth muscle cells. Long-lasting (L-type) calcium channels belong to the 'high-voltage activated' (HVA) group.</text>
</comment>
<dbReference type="InterPro" id="IPR031649">
    <property type="entry name" value="GPHH_dom"/>
</dbReference>
<dbReference type="InterPro" id="IPR050599">
    <property type="entry name" value="VDCC_alpha-1_subunit"/>
</dbReference>
<feature type="transmembrane region" description="Helical" evidence="33">
    <location>
        <begin position="1378"/>
        <end position="1396"/>
    </location>
</feature>
<feature type="transmembrane region" description="Helical" evidence="33">
    <location>
        <begin position="667"/>
        <end position="686"/>
    </location>
</feature>
<feature type="compositionally biased region" description="Acidic residues" evidence="32">
    <location>
        <begin position="460"/>
        <end position="470"/>
    </location>
</feature>
<evidence type="ECO:0000256" key="20">
    <source>
        <dbReference type="ARBA" id="ARBA00023180"/>
    </source>
</evidence>
<feature type="compositionally biased region" description="Basic and acidic residues" evidence="32">
    <location>
        <begin position="794"/>
        <end position="817"/>
    </location>
</feature>
<feature type="binding site" evidence="29">
    <location>
        <position position="1126"/>
    </location>
    <ligand>
        <name>Ca(2+)</name>
        <dbReference type="ChEBI" id="CHEBI:29108"/>
    </ligand>
</feature>
<dbReference type="Gene3D" id="1.10.287.70">
    <property type="match status" value="4"/>
</dbReference>
<evidence type="ECO:0000313" key="36">
    <source>
        <dbReference type="Proteomes" id="UP000472262"/>
    </source>
</evidence>
<feature type="transmembrane region" description="Helical" evidence="33">
    <location>
        <begin position="737"/>
        <end position="764"/>
    </location>
</feature>
<feature type="compositionally biased region" description="Polar residues" evidence="32">
    <location>
        <begin position="821"/>
        <end position="831"/>
    </location>
</feature>
<feature type="compositionally biased region" description="Polar residues" evidence="32">
    <location>
        <begin position="17"/>
        <end position="27"/>
    </location>
</feature>
<evidence type="ECO:0000256" key="18">
    <source>
        <dbReference type="ARBA" id="ARBA00023136"/>
    </source>
</evidence>
<dbReference type="Ensembl" id="ENSSGRT00000059007.1">
    <property type="protein sequence ID" value="ENSSGRP00000055250.1"/>
    <property type="gene ID" value="ENSSGRG00000028982.1"/>
</dbReference>
<dbReference type="Gene3D" id="1.20.120.350">
    <property type="entry name" value="Voltage-gated potassium channels. Chain C"/>
    <property type="match status" value="4"/>
</dbReference>
<proteinExistence type="inferred from homology"/>
<keyword evidence="18 33" id="KW-0472">Membrane</keyword>
<dbReference type="GO" id="GO:0098703">
    <property type="term" value="P:calcium ion import across plasma membrane"/>
    <property type="evidence" value="ECO:0007669"/>
    <property type="project" value="TreeGrafter"/>
</dbReference>
<dbReference type="FunFam" id="1.20.120.350:FF:000090">
    <property type="entry name" value="Voltage-dependent L-type calcium channel subunit alpha"/>
    <property type="match status" value="1"/>
</dbReference>
<feature type="transmembrane region" description="Helical" evidence="33">
    <location>
        <begin position="175"/>
        <end position="194"/>
    </location>
</feature>
<keyword evidence="12 29" id="KW-0106">Calcium</keyword>
<evidence type="ECO:0000256" key="5">
    <source>
        <dbReference type="ARBA" id="ARBA00022475"/>
    </source>
</evidence>
<keyword evidence="13" id="KW-0112">Calmodulin-binding</keyword>
<keyword evidence="22" id="KW-0966">Cell projection</keyword>
<keyword evidence="19" id="KW-1015">Disulfide bond</keyword>
<feature type="binding site" evidence="29">
    <location>
        <position position="376"/>
    </location>
    <ligand>
        <name>Ca(2+)</name>
        <dbReference type="ChEBI" id="CHEBI:29108"/>
    </ligand>
</feature>
<keyword evidence="36" id="KW-1185">Reference proteome</keyword>
<evidence type="ECO:0000256" key="24">
    <source>
        <dbReference type="ARBA" id="ARBA00024012"/>
    </source>
</evidence>
<feature type="transmembrane region" description="Helical" evidence="33">
    <location>
        <begin position="1468"/>
        <end position="1492"/>
    </location>
</feature>
<evidence type="ECO:0000256" key="30">
    <source>
        <dbReference type="PIRSR" id="PIRSR602077-3"/>
    </source>
</evidence>
<feature type="transmembrane region" description="Helical" evidence="33">
    <location>
        <begin position="206"/>
        <end position="222"/>
    </location>
</feature>
<evidence type="ECO:0000256" key="1">
    <source>
        <dbReference type="ARBA" id="ARBA00004279"/>
    </source>
</evidence>
<evidence type="ECO:0000256" key="22">
    <source>
        <dbReference type="ARBA" id="ARBA00023273"/>
    </source>
</evidence>
<evidence type="ECO:0000256" key="6">
    <source>
        <dbReference type="ARBA" id="ARBA00022553"/>
    </source>
</evidence>
<sequence length="1892" mass="212793">MVNESKNMYIPEDTLENHQGSNYSSPSLAPVPSLNEDEHVGDGGGVLGLAPEHIPTPGAPLNWQAAINAARQAKLMGTTAAPICTASSTQRKRQHYTKPKKQASTASTRPPRALLCLTLKNPIRRACISIVEWKPFEIIILMTIFANCVALAVYIPFPEDDSNATNSNLERVEYLFLIIFTVEAFLKVIAYGLLCHPNAYLRNGWNLLDFIIVVVGLFSAILEQATKGDGGTSMGGKAAGFDVKALRAFRVLRPLRLVSGVPSLQVVLNSIIKAMVPLLHIALLVLFVIIIYAIIGLELFMGKMHRTCFFFKDGHKGTISEEKPAPCAPSSTHGRHCSPTNITQCMMGWAGPNDGITNFDNFAFAMLTVFQCITMEGWTDVLYWVNDAVGNSWPWLYFVTLIIIGSFFVLNLVLGVLSGEFSKEREKAKARGDFQKLREKQQLEEDLKGYLDWITQAEDIDPENDDEGLDDDKPRNLSIPASENESVNTDNAPAGDMEGETCCTRMANRISKSKFSRYSRRWNRLCRRTCRAAVKSNVFYWLVIFLVFLNTLTIASEHHQQPDWLTNVQDIANKVMLALFTGEMLLKMYSLGLQAYFVSLFNRFDSFVVCGGILETILVETKIMSPLGISVLRCVRLLRIFKITRYWNSLSNLVASLLNSVRSIASLLLLLFLFIIIFSLLGMQLFGGKFNFDETRRSTFDNFPQSLLTVFQILTGEDWNSVMFDGIMAYGGPSFPGMLVCIYFIILFICGNYILLNVFLAIAVDNLADAESLTSAQKEEEEEKERKKLARTASPEKRQNSEKPPLEDEKKEEKIELKSITSDGETPTATKINIDEYTGEENEEKNPYPVNDFPAAEDDEEPEMPVGPRPRPLSDIQLKEKAVPMPEARAFFIFSPDNKFRVLCHKIVNHNIFTNLILFFILLSSISLAAEDPVNNDSFRNQILGYADYVFTGIFTIEIILKMTTYGAFLHKGSFCRNYFNILDLVVVSVSLISSGVQSSAINVVKILRVLRVLRPLRAINRAKGLKHVVQCVFVAIRTIGNIVIVTTLLQFMFACIGVQLFKGKFFYCTDTSKQTQSECRGSYILFKDGNVGKPVKSQRSWENSDFNFDDVLQGMMALFAVSTFEGWPGLLYRAIDSHAEDVGPVYNYRVIISIFFIIYIIIIAFFMMNIFVGFVIVTFQEQGEQEYKNCELDKNQRQCVEYALKARPLRRYIPKNPYQYKVWYVVNSTYFEYLMFTLILLNTICLAMQHHGQSQSFSKAMNILNMLFTGLFTVEMILKLIAFKPRHYFVDAWNTFDALIVVGSVVDIAITEVNPADPSSSPPSSVVRPMGLQNTEDNARISITFFRLFRVMRLVKLLSRGEGIRTLLWTFIKSFQALPYVALLIVMLFFIYAVIGMQMFGKIALRDNSQINRNNNFQTFPQAVLLLFRCATGEAWQEIMLACSPNRPCEKGSEVNHNSEDCGSHFAIIYFVSFYMLCAFLIINLFVAVIMDNFDYLTRDWSILGPHHLDEFKRIWAEYDPEAKGRIKHLDVVTLLRRIQPPLGFGKLCPHRVACKRLVSMNMPLNSDGTVMFNATLFALVRTALRIKTEGNLEQANEELRAIVKKIWKRTSMKLLDQVVPPAGDDEVTVGKFYATFLIQEYFRKFKKRKEQGLVSKIPPKTALSLQAGLRTLHDMGPEIRRAISGDLTVEEELERAMKETVCSASEDDIFRRSGGLFGNHVDYYHQSDGHASFPQSFTTQRPLHISKSGSPGEAESPSHQKLVDSTFTPSSYSSSGSNANINNANNTAIGHRYPKPTVSTVDGHTGPPLTTEMENAADNILNANAPPNANGNLLPFIQCRDTGSQESRCSHTLGLSTATGSDELLGVELECSEGNSTLMEDEDMECVTSL</sequence>
<keyword evidence="14 31" id="KW-0851">Voltage-gated channel</keyword>
<comment type="subcellular location">
    <subcellularLocation>
        <location evidence="24">Cell membrane</location>
        <location evidence="24">Sarcolemma</location>
        <location evidence="24">T-tubule</location>
    </subcellularLocation>
    <subcellularLocation>
        <location evidence="2">Cell membrane</location>
        <location evidence="2">Sarcolemma</location>
        <topology evidence="2">Multi-pass membrane protein</topology>
    </subcellularLocation>
    <subcellularLocation>
        <location evidence="1">Cell projection</location>
        <location evidence="1">Dendrite</location>
    </subcellularLocation>
    <subcellularLocation>
        <location evidence="31">Membrane</location>
        <topology evidence="31">Multi-pass membrane protein</topology>
    </subcellularLocation>
    <subcellularLocation>
        <location evidence="3">Perikaryon</location>
    </subcellularLocation>
    <subcellularLocation>
        <location evidence="26">Postsynaptic density membrane</location>
    </subcellularLocation>
</comment>
<dbReference type="Pfam" id="PF08763">
    <property type="entry name" value="Ca_chan_IQ"/>
    <property type="match status" value="1"/>
</dbReference>
<feature type="region of interest" description="Disordered" evidence="32">
    <location>
        <begin position="1743"/>
        <end position="1802"/>
    </location>
</feature>
<keyword evidence="21" id="KW-0628">Postsynaptic cell membrane</keyword>
<dbReference type="PRINTS" id="PR01630">
    <property type="entry name" value="LVDCCALPHA1"/>
</dbReference>
<feature type="transmembrane region" description="Helical" evidence="33">
    <location>
        <begin position="278"/>
        <end position="300"/>
    </location>
</feature>
<dbReference type="GO" id="GO:0005516">
    <property type="term" value="F:calmodulin binding"/>
    <property type="evidence" value="ECO:0007669"/>
    <property type="project" value="UniProtKB-KW"/>
</dbReference>
<evidence type="ECO:0000256" key="25">
    <source>
        <dbReference type="ARBA" id="ARBA00024028"/>
    </source>
</evidence>
<keyword evidence="15 33" id="KW-1133">Transmembrane helix</keyword>
<evidence type="ECO:0000256" key="14">
    <source>
        <dbReference type="ARBA" id="ARBA00022882"/>
    </source>
</evidence>
<evidence type="ECO:0000256" key="33">
    <source>
        <dbReference type="SAM" id="Phobius"/>
    </source>
</evidence>
<feature type="domain" description="Voltage-dependent calcium channel alpha-1 subunit IQ" evidence="34">
    <location>
        <begin position="1626"/>
        <end position="1660"/>
    </location>
</feature>
<gene>
    <name evidence="35" type="primary">LOC107589041</name>
</gene>
<evidence type="ECO:0000259" key="34">
    <source>
        <dbReference type="SMART" id="SM01062"/>
    </source>
</evidence>
<dbReference type="SUPFAM" id="SSF81324">
    <property type="entry name" value="Voltage-gated potassium channels"/>
    <property type="match status" value="4"/>
</dbReference>
<feature type="transmembrane region" description="Helical" evidence="33">
    <location>
        <begin position="538"/>
        <end position="555"/>
    </location>
</feature>
<dbReference type="PANTHER" id="PTHR45628:SF10">
    <property type="entry name" value="VOLTAGE-DEPENDENT L-TYPE CALCIUM CHANNEL SUBUNIT ALPHA-1C"/>
    <property type="match status" value="1"/>
</dbReference>
<keyword evidence="8 31" id="KW-0107">Calcium channel</keyword>
<feature type="region of interest" description="Disordered" evidence="32">
    <location>
        <begin position="775"/>
        <end position="873"/>
    </location>
</feature>
<dbReference type="PANTHER" id="PTHR45628">
    <property type="entry name" value="VOLTAGE-DEPENDENT CALCIUM CHANNEL TYPE A SUBUNIT ALPHA-1"/>
    <property type="match status" value="1"/>
</dbReference>
<dbReference type="SMART" id="SM01062">
    <property type="entry name" value="Ca_chan_IQ"/>
    <property type="match status" value="1"/>
</dbReference>
<evidence type="ECO:0000256" key="9">
    <source>
        <dbReference type="ARBA" id="ARBA00022692"/>
    </source>
</evidence>
<dbReference type="FunFam" id="1.10.287.70:FF:000009">
    <property type="entry name" value="Voltage-dependent L-type calcium channel subunit alpha"/>
    <property type="match status" value="1"/>
</dbReference>
<evidence type="ECO:0000256" key="28">
    <source>
        <dbReference type="ARBA" id="ARBA00045450"/>
    </source>
</evidence>
<evidence type="ECO:0000256" key="26">
    <source>
        <dbReference type="ARBA" id="ARBA00034112"/>
    </source>
</evidence>
<evidence type="ECO:0000256" key="8">
    <source>
        <dbReference type="ARBA" id="ARBA00022673"/>
    </source>
</evidence>
<evidence type="ECO:0000256" key="10">
    <source>
        <dbReference type="ARBA" id="ARBA00022723"/>
    </source>
</evidence>
<evidence type="ECO:0000256" key="19">
    <source>
        <dbReference type="ARBA" id="ARBA00023157"/>
    </source>
</evidence>
<dbReference type="InterPro" id="IPR005446">
    <property type="entry name" value="VDCC_L_a1su"/>
</dbReference>
<dbReference type="GO" id="GO:0005891">
    <property type="term" value="C:voltage-gated calcium channel complex"/>
    <property type="evidence" value="ECO:0007669"/>
    <property type="project" value="InterPro"/>
</dbReference>
<feature type="region of interest" description="Disordered" evidence="32">
    <location>
        <begin position="86"/>
        <end position="107"/>
    </location>
</feature>
<evidence type="ECO:0000256" key="17">
    <source>
        <dbReference type="ARBA" id="ARBA00023065"/>
    </source>
</evidence>
<evidence type="ECO:0000256" key="21">
    <source>
        <dbReference type="ARBA" id="ARBA00023257"/>
    </source>
</evidence>
<evidence type="ECO:0000256" key="15">
    <source>
        <dbReference type="ARBA" id="ARBA00022989"/>
    </source>
</evidence>
<evidence type="ECO:0000256" key="3">
    <source>
        <dbReference type="ARBA" id="ARBA00004484"/>
    </source>
</evidence>
<evidence type="ECO:0000256" key="12">
    <source>
        <dbReference type="ARBA" id="ARBA00022837"/>
    </source>
</evidence>
<dbReference type="OMA" id="WACSSRE"/>
<dbReference type="GO" id="GO:0008331">
    <property type="term" value="F:high voltage-gated calcium channel activity"/>
    <property type="evidence" value="ECO:0007669"/>
    <property type="project" value="TreeGrafter"/>
</dbReference>
<evidence type="ECO:0000256" key="2">
    <source>
        <dbReference type="ARBA" id="ARBA00004415"/>
    </source>
</evidence>
<reference evidence="35" key="2">
    <citation type="submission" date="2025-09" db="UniProtKB">
        <authorList>
            <consortium name="Ensembl"/>
        </authorList>
    </citation>
    <scope>IDENTIFICATION</scope>
</reference>
<feature type="transmembrane region" description="Helical" evidence="33">
    <location>
        <begin position="908"/>
        <end position="929"/>
    </location>
</feature>
<keyword evidence="9 33" id="KW-0812">Transmembrane</keyword>
<dbReference type="GO" id="GO:0030425">
    <property type="term" value="C:dendrite"/>
    <property type="evidence" value="ECO:0007669"/>
    <property type="project" value="UniProtKB-SubCell"/>
</dbReference>
<evidence type="ECO:0000256" key="29">
    <source>
        <dbReference type="PIRSR" id="PIRSR602077-1"/>
    </source>
</evidence>
<comment type="function">
    <text evidence="31">Voltage-sensitive calcium channels (VSCC) mediate the entry of calcium ions into excitable cells and are also involved in a variety of calcium-dependent processes, including muscle contraction, hormone or neurotransmitter release, gene expression, cell motility, cell division and cell death.</text>
</comment>
<feature type="transmembrane region" description="Helical" evidence="33">
    <location>
        <begin position="395"/>
        <end position="417"/>
    </location>
</feature>
<evidence type="ECO:0000256" key="16">
    <source>
        <dbReference type="ARBA" id="ARBA00023018"/>
    </source>
</evidence>
<feature type="glycosylation site" description="N-linked (GlcNAc...) asparagine" evidence="30">
    <location>
        <position position="341"/>
    </location>
</feature>
<dbReference type="FunFam" id="1.20.120.350:FF:000001">
    <property type="entry name" value="Voltage-dependent L-type calcium channel subunit alpha"/>
    <property type="match status" value="1"/>
</dbReference>
<keyword evidence="17" id="KW-0406">Ion transport</keyword>
<evidence type="ECO:0000313" key="35">
    <source>
        <dbReference type="Ensembl" id="ENSSGRP00000055250.1"/>
    </source>
</evidence>
<dbReference type="GO" id="GO:0030315">
    <property type="term" value="C:T-tubule"/>
    <property type="evidence" value="ECO:0007669"/>
    <property type="project" value="UniProtKB-SubCell"/>
</dbReference>
<name>A0A672P315_SINGR</name>
<keyword evidence="20 30" id="KW-0325">Glycoprotein</keyword>
<evidence type="ECO:0000256" key="27">
    <source>
        <dbReference type="ARBA" id="ARBA00036634"/>
    </source>
</evidence>
<keyword evidence="5" id="KW-1003">Cell membrane</keyword>
<feature type="transmembrane region" description="Helical" evidence="33">
    <location>
        <begin position="138"/>
        <end position="155"/>
    </location>
</feature>
<feature type="transmembrane region" description="Helical" evidence="33">
    <location>
        <begin position="1028"/>
        <end position="1057"/>
    </location>
</feature>
<dbReference type="FunFam" id="1.10.287.70:FF:000021">
    <property type="entry name" value="Voltage-dependent L-type calcium channel subunit alpha"/>
    <property type="match status" value="1"/>
</dbReference>
<dbReference type="InterPro" id="IPR005451">
    <property type="entry name" value="VDCC_L_a1csu"/>
</dbReference>
<evidence type="ECO:0000256" key="32">
    <source>
        <dbReference type="SAM" id="MobiDB-lite"/>
    </source>
</evidence>
<evidence type="ECO:0000256" key="23">
    <source>
        <dbReference type="ARBA" id="ARBA00023303"/>
    </source>
</evidence>
<keyword evidence="7 31" id="KW-0109">Calcium transport</keyword>
<dbReference type="FunFam" id="1.10.287.70:FF:000007">
    <property type="entry name" value="Voltage-dependent L-type calcium channel subunit alpha"/>
    <property type="match status" value="1"/>
</dbReference>
<feature type="compositionally biased region" description="Low complexity" evidence="32">
    <location>
        <begin position="1772"/>
        <end position="1790"/>
    </location>
</feature>
<keyword evidence="16" id="KW-0770">Synapse</keyword>
<feature type="transmembrane region" description="Helical" evidence="33">
    <location>
        <begin position="1261"/>
        <end position="1284"/>
    </location>
</feature>
<feature type="compositionally biased region" description="Polar residues" evidence="32">
    <location>
        <begin position="479"/>
        <end position="491"/>
    </location>
</feature>
<feature type="transmembrane region" description="Helical" evidence="33">
    <location>
        <begin position="1155"/>
        <end position="1180"/>
    </location>
</feature>
<dbReference type="InterPro" id="IPR027359">
    <property type="entry name" value="Volt_channel_dom_sf"/>
</dbReference>
<feature type="transmembrane region" description="Helical" evidence="33">
    <location>
        <begin position="362"/>
        <end position="383"/>
    </location>
</feature>
<feature type="region of interest" description="Disordered" evidence="32">
    <location>
        <begin position="460"/>
        <end position="495"/>
    </location>
</feature>
<evidence type="ECO:0000256" key="4">
    <source>
        <dbReference type="ARBA" id="ARBA00022448"/>
    </source>
</evidence>
<reference evidence="35" key="1">
    <citation type="submission" date="2025-08" db="UniProtKB">
        <authorList>
            <consortium name="Ensembl"/>
        </authorList>
    </citation>
    <scope>IDENTIFICATION</scope>
</reference>
<keyword evidence="23" id="KW-0407">Ion channel</keyword>
<dbReference type="InterPro" id="IPR005821">
    <property type="entry name" value="Ion_trans_dom"/>
</dbReference>
<feature type="binding site" evidence="29">
    <location>
        <position position="717"/>
    </location>
    <ligand>
        <name>Ca(2+)</name>
        <dbReference type="ChEBI" id="CHEBI:29108"/>
    </ligand>
</feature>
<feature type="transmembrane region" description="Helical" evidence="33">
    <location>
        <begin position="949"/>
        <end position="970"/>
    </location>
</feature>
<keyword evidence="6" id="KW-0597">Phosphoprotein</keyword>
<evidence type="ECO:0000256" key="11">
    <source>
        <dbReference type="ARBA" id="ARBA00022737"/>
    </source>
</evidence>
<protein>
    <recommendedName>
        <fullName evidence="31">Voltage-dependent L-type calcium channel subunit alpha</fullName>
    </recommendedName>
</protein>
<dbReference type="GO" id="GO:0098839">
    <property type="term" value="C:postsynaptic density membrane"/>
    <property type="evidence" value="ECO:0007669"/>
    <property type="project" value="UniProtKB-SubCell"/>
</dbReference>
<keyword evidence="4" id="KW-0813">Transport</keyword>
<comment type="similarity">
    <text evidence="25">Belongs to the calcium channel alpha-1 subunit (TC 1.A.1.11) family. CACNA1C subfamily.</text>
</comment>
<accession>A0A672P315</accession>
<feature type="transmembrane region" description="Helical" evidence="33">
    <location>
        <begin position="1231"/>
        <end position="1249"/>
    </location>
</feature>
<feature type="compositionally biased region" description="Basic residues" evidence="32">
    <location>
        <begin position="90"/>
        <end position="101"/>
    </location>
</feature>
<dbReference type="PRINTS" id="PR00167">
    <property type="entry name" value="CACHANNEL"/>
</dbReference>
<dbReference type="Pfam" id="PF16905">
    <property type="entry name" value="GPHH"/>
    <property type="match status" value="1"/>
</dbReference>
<evidence type="ECO:0000256" key="7">
    <source>
        <dbReference type="ARBA" id="ARBA00022568"/>
    </source>
</evidence>
<dbReference type="Pfam" id="PF00520">
    <property type="entry name" value="Ion_trans"/>
    <property type="match status" value="4"/>
</dbReference>
<dbReference type="Gene3D" id="6.10.250.2500">
    <property type="match status" value="1"/>
</dbReference>
<dbReference type="PRINTS" id="PR01635">
    <property type="entry name" value="LVDCCALPHA1C"/>
</dbReference>
<evidence type="ECO:0000256" key="13">
    <source>
        <dbReference type="ARBA" id="ARBA00022860"/>
    </source>
</evidence>
<evidence type="ECO:0000256" key="31">
    <source>
        <dbReference type="RuleBase" id="RU003808"/>
    </source>
</evidence>
<feature type="region of interest" description="Disordered" evidence="32">
    <location>
        <begin position="1"/>
        <end position="30"/>
    </location>
</feature>
<dbReference type="InterPro" id="IPR014873">
    <property type="entry name" value="VDCC_a1su_IQ"/>
</dbReference>
<dbReference type="Gene3D" id="6.10.250.2180">
    <property type="match status" value="1"/>
</dbReference>
<dbReference type="GO" id="GO:0043204">
    <property type="term" value="C:perikaryon"/>
    <property type="evidence" value="ECO:0007669"/>
    <property type="project" value="UniProtKB-SubCell"/>
</dbReference>
<feature type="transmembrane region" description="Helical" evidence="33">
    <location>
        <begin position="575"/>
        <end position="598"/>
    </location>
</feature>
<dbReference type="Proteomes" id="UP000472262">
    <property type="component" value="Unassembled WGS sequence"/>
</dbReference>
<dbReference type="FunFam" id="1.20.120.350:FF:000010">
    <property type="entry name" value="Voltage-dependent L-type calcium channel subunit alpha"/>
    <property type="match status" value="1"/>
</dbReference>
<dbReference type="FunFam" id="1.20.120.350:FF:000006">
    <property type="entry name" value="Voltage-dependent L-type calcium channel subunit alpha"/>
    <property type="match status" value="1"/>
</dbReference>